<dbReference type="SMART" id="SM00914">
    <property type="entry name" value="IDEAL"/>
    <property type="match status" value="1"/>
</dbReference>
<gene>
    <name evidence="2" type="ORF">AAEO50_05415</name>
</gene>
<name>A0ABU9K6J8_9BACI</name>
<reference evidence="2 3" key="1">
    <citation type="submission" date="2024-04" db="EMBL/GenBank/DDBJ databases">
        <title>Bacillus oryzaecorticis sp. nov., a moderately halophilic bacterium isolated from rice husks.</title>
        <authorList>
            <person name="Zhu H.-S."/>
        </authorList>
    </citation>
    <scope>NUCLEOTIDE SEQUENCE [LARGE SCALE GENOMIC DNA]</scope>
    <source>
        <strain evidence="2 3">ZC255</strain>
    </source>
</reference>
<dbReference type="EMBL" id="JBBYAF010000007">
    <property type="protein sequence ID" value="MEL3971715.1"/>
    <property type="molecule type" value="Genomic_DNA"/>
</dbReference>
<feature type="domain" description="IDEAL" evidence="1">
    <location>
        <begin position="62"/>
        <end position="97"/>
    </location>
</feature>
<dbReference type="RefSeq" id="WP_341981278.1">
    <property type="nucleotide sequence ID" value="NZ_JBBYAF010000007.1"/>
</dbReference>
<dbReference type="InterPro" id="IPR014957">
    <property type="entry name" value="IDEAL_dom"/>
</dbReference>
<dbReference type="InterPro" id="IPR027393">
    <property type="entry name" value="Virus_scaffolding_prot_C"/>
</dbReference>
<organism evidence="2 3">
    <name type="scientific">Rossellomorea oryzaecorticis</name>
    <dbReference type="NCBI Taxonomy" id="1396505"/>
    <lineage>
        <taxon>Bacteria</taxon>
        <taxon>Bacillati</taxon>
        <taxon>Bacillota</taxon>
        <taxon>Bacilli</taxon>
        <taxon>Bacillales</taxon>
        <taxon>Bacillaceae</taxon>
        <taxon>Rossellomorea</taxon>
    </lineage>
</organism>
<protein>
    <submittedName>
        <fullName evidence="2">IDEAL domain-containing protein</fullName>
    </submittedName>
</protein>
<evidence type="ECO:0000259" key="1">
    <source>
        <dbReference type="SMART" id="SM00914"/>
    </source>
</evidence>
<dbReference type="Pfam" id="PF08858">
    <property type="entry name" value="IDEAL"/>
    <property type="match status" value="1"/>
</dbReference>
<evidence type="ECO:0000313" key="3">
    <source>
        <dbReference type="Proteomes" id="UP001389717"/>
    </source>
</evidence>
<proteinExistence type="predicted"/>
<accession>A0ABU9K6J8</accession>
<keyword evidence="3" id="KW-1185">Reference proteome</keyword>
<evidence type="ECO:0000313" key="2">
    <source>
        <dbReference type="EMBL" id="MEL3971715.1"/>
    </source>
</evidence>
<dbReference type="Proteomes" id="UP001389717">
    <property type="component" value="Unassembled WGS sequence"/>
</dbReference>
<comment type="caution">
    <text evidence="2">The sequence shown here is derived from an EMBL/GenBank/DDBJ whole genome shotgun (WGS) entry which is preliminary data.</text>
</comment>
<sequence>MMNTILTTGDWVKGTSRNGELIIGYIENLDHHRATVKAKVITSDNREIEGNTIPLLAKDVKKLPDFRIANKGQIQFLIDLALSTGDEEWFLELTSKLNSMRELVRDAK</sequence>
<dbReference type="Gene3D" id="4.10.810.10">
    <property type="entry name" value="Virus Scaffolding Protein, Chain A"/>
    <property type="match status" value="1"/>
</dbReference>